<organism evidence="9 10">
    <name type="scientific">Wickerhamomyces anomalus (strain ATCC 58044 / CBS 1984 / NCYC 433 / NRRL Y-366-8)</name>
    <name type="common">Yeast</name>
    <name type="synonym">Hansenula anomala</name>
    <dbReference type="NCBI Taxonomy" id="683960"/>
    <lineage>
        <taxon>Eukaryota</taxon>
        <taxon>Fungi</taxon>
        <taxon>Dikarya</taxon>
        <taxon>Ascomycota</taxon>
        <taxon>Saccharomycotina</taxon>
        <taxon>Saccharomycetes</taxon>
        <taxon>Phaffomycetales</taxon>
        <taxon>Wickerhamomycetaceae</taxon>
        <taxon>Wickerhamomyces</taxon>
    </lineage>
</organism>
<evidence type="ECO:0000256" key="6">
    <source>
        <dbReference type="ARBA" id="ARBA00023235"/>
    </source>
</evidence>
<dbReference type="AlphaFoldDB" id="A0A1E3P0Q6"/>
<dbReference type="PANTHER" id="PTHR11071">
    <property type="entry name" value="PEPTIDYL-PROLYL CIS-TRANS ISOMERASE"/>
    <property type="match status" value="1"/>
</dbReference>
<dbReference type="GO" id="GO:0051082">
    <property type="term" value="F:unfolded protein binding"/>
    <property type="evidence" value="ECO:0007669"/>
    <property type="project" value="EnsemblFungi"/>
</dbReference>
<dbReference type="Proteomes" id="UP000094112">
    <property type="component" value="Unassembled WGS sequence"/>
</dbReference>
<sequence length="385" mass="43896">MVQIEAIHPKVFLDISIGGERIGRIVAELYEDVAPKAAENFLHLCIGDKTDPNGNKLTLKDNHFHKVIKNFMIQAGDITYGSSNFQNQEIGKGGCSVFSTKSNLSGTFEDENLGDFSTLFNLAMANTGPNTNTSQFFINTYPSPHLNQKHTIFGKITHGKSTVRAIELELVDEKSIPKKDIIIEDCGQWDETLGVPVYNASYSTVGGDIYEEYPDDDDHFDKEKTAEAYVASNIIKESATILFKEKNYKEALFKYKKSLRYVVEFIPEKDQEPEYAPKFEELKRKLYLNLALVCVNLKDYKRAVDYSTYLLESDTATETERAKSYYRRGLSKVELHKYEEALEDFQNCHKLNSKDAVVVKKIEETEKVIQGLKNKEKQKYAKFFG</sequence>
<dbReference type="InterPro" id="IPR011990">
    <property type="entry name" value="TPR-like_helical_dom_sf"/>
</dbReference>
<accession>A0A1E3P0Q6</accession>
<dbReference type="SUPFAM" id="SSF48452">
    <property type="entry name" value="TPR-like"/>
    <property type="match status" value="1"/>
</dbReference>
<dbReference type="Gene3D" id="1.25.40.10">
    <property type="entry name" value="Tetratricopeptide repeat domain"/>
    <property type="match status" value="1"/>
</dbReference>
<dbReference type="Pfam" id="PF00160">
    <property type="entry name" value="Pro_isomerase"/>
    <property type="match status" value="1"/>
</dbReference>
<dbReference type="FunFam" id="1.25.40.10:FF:000029">
    <property type="entry name" value="peptidyl-prolyl cis-trans isomerase D"/>
    <property type="match status" value="1"/>
</dbReference>
<dbReference type="Gene3D" id="2.40.100.10">
    <property type="entry name" value="Cyclophilin-like"/>
    <property type="match status" value="1"/>
</dbReference>
<evidence type="ECO:0000313" key="10">
    <source>
        <dbReference type="Proteomes" id="UP000094112"/>
    </source>
</evidence>
<dbReference type="FunFam" id="2.40.100.10:FF:000025">
    <property type="entry name" value="Peptidyl-prolyl cis-trans isomerase CYP19-2"/>
    <property type="match status" value="1"/>
</dbReference>
<keyword evidence="4 7" id="KW-0802">TPR repeat</keyword>
<dbReference type="EC" id="5.2.1.8" evidence="2"/>
<evidence type="ECO:0000256" key="2">
    <source>
        <dbReference type="ARBA" id="ARBA00013194"/>
    </source>
</evidence>
<dbReference type="SMART" id="SM00028">
    <property type="entry name" value="TPR"/>
    <property type="match status" value="3"/>
</dbReference>
<gene>
    <name evidence="9" type="ORF">WICANDRAFT_57452</name>
</gene>
<reference evidence="9 10" key="1">
    <citation type="journal article" date="2016" name="Proc. Natl. Acad. Sci. U.S.A.">
        <title>Comparative genomics of biotechnologically important yeasts.</title>
        <authorList>
            <person name="Riley R."/>
            <person name="Haridas S."/>
            <person name="Wolfe K.H."/>
            <person name="Lopes M.R."/>
            <person name="Hittinger C.T."/>
            <person name="Goeker M."/>
            <person name="Salamov A.A."/>
            <person name="Wisecaver J.H."/>
            <person name="Long T.M."/>
            <person name="Calvey C.H."/>
            <person name="Aerts A.L."/>
            <person name="Barry K.W."/>
            <person name="Choi C."/>
            <person name="Clum A."/>
            <person name="Coughlan A.Y."/>
            <person name="Deshpande S."/>
            <person name="Douglass A.P."/>
            <person name="Hanson S.J."/>
            <person name="Klenk H.-P."/>
            <person name="LaButti K.M."/>
            <person name="Lapidus A."/>
            <person name="Lindquist E.A."/>
            <person name="Lipzen A.M."/>
            <person name="Meier-Kolthoff J.P."/>
            <person name="Ohm R.A."/>
            <person name="Otillar R.P."/>
            <person name="Pangilinan J.L."/>
            <person name="Peng Y."/>
            <person name="Rokas A."/>
            <person name="Rosa C.A."/>
            <person name="Scheuner C."/>
            <person name="Sibirny A.A."/>
            <person name="Slot J.C."/>
            <person name="Stielow J.B."/>
            <person name="Sun H."/>
            <person name="Kurtzman C.P."/>
            <person name="Blackwell M."/>
            <person name="Grigoriev I.V."/>
            <person name="Jeffries T.W."/>
        </authorList>
    </citation>
    <scope>NUCLEOTIDE SEQUENCE [LARGE SCALE GENOMIC DNA]</scope>
    <source>
        <strain evidence="10">ATCC 58044 / CBS 1984 / NCYC 433 / NRRL Y-366-8</strain>
    </source>
</reference>
<dbReference type="SUPFAM" id="SSF50891">
    <property type="entry name" value="Cyclophilin-like"/>
    <property type="match status" value="1"/>
</dbReference>
<dbReference type="GO" id="GO:0005829">
    <property type="term" value="C:cytosol"/>
    <property type="evidence" value="ECO:0007669"/>
    <property type="project" value="EnsemblFungi"/>
</dbReference>
<dbReference type="PROSITE" id="PS50005">
    <property type="entry name" value="TPR"/>
    <property type="match status" value="1"/>
</dbReference>
<protein>
    <recommendedName>
        <fullName evidence="2">peptidylprolyl isomerase</fullName>
        <ecNumber evidence="2">5.2.1.8</ecNumber>
    </recommendedName>
</protein>
<dbReference type="EMBL" id="KV454212">
    <property type="protein sequence ID" value="ODQ58512.1"/>
    <property type="molecule type" value="Genomic_DNA"/>
</dbReference>
<dbReference type="RefSeq" id="XP_019037719.1">
    <property type="nucleotide sequence ID" value="XM_019182804.1"/>
</dbReference>
<dbReference type="PRINTS" id="PR00153">
    <property type="entry name" value="CSAPPISMRASE"/>
</dbReference>
<evidence type="ECO:0000256" key="1">
    <source>
        <dbReference type="ARBA" id="ARBA00000971"/>
    </source>
</evidence>
<keyword evidence="6" id="KW-0413">Isomerase</keyword>
<keyword evidence="3" id="KW-0677">Repeat</keyword>
<evidence type="ECO:0000256" key="5">
    <source>
        <dbReference type="ARBA" id="ARBA00023110"/>
    </source>
</evidence>
<dbReference type="GeneID" id="30200050"/>
<dbReference type="InterPro" id="IPR019734">
    <property type="entry name" value="TPR_rpt"/>
</dbReference>
<evidence type="ECO:0000256" key="3">
    <source>
        <dbReference type="ARBA" id="ARBA00022737"/>
    </source>
</evidence>
<evidence type="ECO:0000313" key="9">
    <source>
        <dbReference type="EMBL" id="ODQ58512.1"/>
    </source>
</evidence>
<dbReference type="STRING" id="683960.A0A1E3P0Q6"/>
<keyword evidence="5" id="KW-0697">Rotamase</keyword>
<evidence type="ECO:0000256" key="4">
    <source>
        <dbReference type="ARBA" id="ARBA00022803"/>
    </source>
</evidence>
<name>A0A1E3P0Q6_WICAA</name>
<dbReference type="GO" id="GO:0003755">
    <property type="term" value="F:peptidyl-prolyl cis-trans isomerase activity"/>
    <property type="evidence" value="ECO:0007669"/>
    <property type="project" value="UniProtKB-KW"/>
</dbReference>
<evidence type="ECO:0000259" key="8">
    <source>
        <dbReference type="PROSITE" id="PS50072"/>
    </source>
</evidence>
<proteinExistence type="predicted"/>
<feature type="repeat" description="TPR" evidence="7">
    <location>
        <begin position="322"/>
        <end position="355"/>
    </location>
</feature>
<dbReference type="OrthoDB" id="407558at2759"/>
<dbReference type="GO" id="GO:0042026">
    <property type="term" value="P:protein refolding"/>
    <property type="evidence" value="ECO:0007669"/>
    <property type="project" value="EnsemblFungi"/>
</dbReference>
<keyword evidence="10" id="KW-1185">Reference proteome</keyword>
<dbReference type="PROSITE" id="PS50072">
    <property type="entry name" value="CSA_PPIASE_2"/>
    <property type="match status" value="1"/>
</dbReference>
<evidence type="ECO:0000256" key="7">
    <source>
        <dbReference type="PROSITE-ProRule" id="PRU00339"/>
    </source>
</evidence>
<feature type="domain" description="PPIase cyclophilin-type" evidence="8">
    <location>
        <begin position="12"/>
        <end position="188"/>
    </location>
</feature>
<dbReference type="InterPro" id="IPR002130">
    <property type="entry name" value="Cyclophilin-type_PPIase_dom"/>
</dbReference>
<dbReference type="GO" id="GO:0016018">
    <property type="term" value="F:cyclosporin A binding"/>
    <property type="evidence" value="ECO:0007669"/>
    <property type="project" value="TreeGrafter"/>
</dbReference>
<comment type="catalytic activity">
    <reaction evidence="1">
        <text>[protein]-peptidylproline (omega=180) = [protein]-peptidylproline (omega=0)</text>
        <dbReference type="Rhea" id="RHEA:16237"/>
        <dbReference type="Rhea" id="RHEA-COMP:10747"/>
        <dbReference type="Rhea" id="RHEA-COMP:10748"/>
        <dbReference type="ChEBI" id="CHEBI:83833"/>
        <dbReference type="ChEBI" id="CHEBI:83834"/>
        <dbReference type="EC" id="5.2.1.8"/>
    </reaction>
</comment>
<dbReference type="PANTHER" id="PTHR11071:SF561">
    <property type="entry name" value="PEPTIDYL-PROLYL CIS-TRANS ISOMERASE D-RELATED"/>
    <property type="match status" value="1"/>
</dbReference>
<dbReference type="InterPro" id="IPR029000">
    <property type="entry name" value="Cyclophilin-like_dom_sf"/>
</dbReference>